<gene>
    <name evidence="1" type="ORF">BLA29_004120</name>
</gene>
<proteinExistence type="predicted"/>
<name>A0A1Y3BHM0_EURMA</name>
<dbReference type="EMBL" id="MUJZ01023704">
    <property type="protein sequence ID" value="OTF79313.1"/>
    <property type="molecule type" value="Genomic_DNA"/>
</dbReference>
<organism evidence="1 2">
    <name type="scientific">Euroglyphus maynei</name>
    <name type="common">Mayne's house dust mite</name>
    <dbReference type="NCBI Taxonomy" id="6958"/>
    <lineage>
        <taxon>Eukaryota</taxon>
        <taxon>Metazoa</taxon>
        <taxon>Ecdysozoa</taxon>
        <taxon>Arthropoda</taxon>
        <taxon>Chelicerata</taxon>
        <taxon>Arachnida</taxon>
        <taxon>Acari</taxon>
        <taxon>Acariformes</taxon>
        <taxon>Sarcoptiformes</taxon>
        <taxon>Astigmata</taxon>
        <taxon>Psoroptidia</taxon>
        <taxon>Analgoidea</taxon>
        <taxon>Pyroglyphidae</taxon>
        <taxon>Pyroglyphinae</taxon>
        <taxon>Euroglyphus</taxon>
    </lineage>
</organism>
<comment type="caution">
    <text evidence="1">The sequence shown here is derived from an EMBL/GenBank/DDBJ whole genome shotgun (WGS) entry which is preliminary data.</text>
</comment>
<reference evidence="1 2" key="1">
    <citation type="submission" date="2017-03" db="EMBL/GenBank/DDBJ databases">
        <title>Genome Survey of Euroglyphus maynei.</title>
        <authorList>
            <person name="Arlian L.G."/>
            <person name="Morgan M.S."/>
            <person name="Rider S.D."/>
        </authorList>
    </citation>
    <scope>NUCLEOTIDE SEQUENCE [LARGE SCALE GENOMIC DNA]</scope>
    <source>
        <strain evidence="1">Arlian Lab</strain>
        <tissue evidence="1">Whole body</tissue>
    </source>
</reference>
<dbReference type="OrthoDB" id="6504956at2759"/>
<evidence type="ECO:0000313" key="2">
    <source>
        <dbReference type="Proteomes" id="UP000194236"/>
    </source>
</evidence>
<accession>A0A1Y3BHM0</accession>
<sequence length="315" mass="36462">MQVIRTSSLITPRNIMEPLSTITRDILRICYYFRIDRHAVISYSVELFDKLFENILDSAIAKSFIWLGNESIDLTESMDFGSKLQMLIDRGECFDYLYLIVFGFDIPMNIRELYGRNHYRTLCVAICILIASKARGEGSSSLSSAEITRLMEEINAPAKLCSVDTVNSIEINILNLINHDANIKPLNIFVETLLSSTIRFFQRNNLNYMNVDNLVKISQLITQNYYLSRFEVLSQLFRIEYQIEFQIVLLEHIVALENLSRDRMLIAAGIVASVIYMNRLETFNREELLHFLSDTTAIPIDRIRNCRNVLIELNC</sequence>
<dbReference type="AlphaFoldDB" id="A0A1Y3BHM0"/>
<dbReference type="Proteomes" id="UP000194236">
    <property type="component" value="Unassembled WGS sequence"/>
</dbReference>
<evidence type="ECO:0000313" key="1">
    <source>
        <dbReference type="EMBL" id="OTF79313.1"/>
    </source>
</evidence>
<protein>
    <submittedName>
        <fullName evidence="1">Uncharacterized protein</fullName>
    </submittedName>
</protein>
<keyword evidence="2" id="KW-1185">Reference proteome</keyword>